<organism evidence="3">
    <name type="scientific">Arcella intermedia</name>
    <dbReference type="NCBI Taxonomy" id="1963864"/>
    <lineage>
        <taxon>Eukaryota</taxon>
        <taxon>Amoebozoa</taxon>
        <taxon>Tubulinea</taxon>
        <taxon>Elardia</taxon>
        <taxon>Arcellinida</taxon>
        <taxon>Sphaerothecina</taxon>
        <taxon>Arcellidae</taxon>
        <taxon>Arcella</taxon>
    </lineage>
</organism>
<dbReference type="PANTHER" id="PTHR28627:SF1">
    <property type="entry name" value="CYTOCHROME C OXIDASE ASSEMBLY FACTOR 5"/>
    <property type="match status" value="1"/>
</dbReference>
<dbReference type="AlphaFoldDB" id="A0A6B2LUI2"/>
<dbReference type="EMBL" id="GIBP01011795">
    <property type="protein sequence ID" value="NDV40764.1"/>
    <property type="molecule type" value="Transcribed_RNA"/>
</dbReference>
<evidence type="ECO:0008006" key="4">
    <source>
        <dbReference type="Google" id="ProtNLM"/>
    </source>
</evidence>
<evidence type="ECO:0000313" key="3">
    <source>
        <dbReference type="EMBL" id="NDV40764.1"/>
    </source>
</evidence>
<evidence type="ECO:0000256" key="1">
    <source>
        <dbReference type="ARBA" id="ARBA00007785"/>
    </source>
</evidence>
<reference evidence="3" key="1">
    <citation type="journal article" date="2020" name="J. Eukaryot. Microbiol.">
        <title>De novo Sequencing, Assembly and Annotation of the Transcriptome for the Free-Living Testate Amoeba Arcella intermedia.</title>
        <authorList>
            <person name="Ribeiro G.M."/>
            <person name="Porfirio-Sousa A.L."/>
            <person name="Maurer-Alcala X.X."/>
            <person name="Katz L.A."/>
            <person name="Lahr D.J.G."/>
        </authorList>
    </citation>
    <scope>NUCLEOTIDE SEQUENCE</scope>
</reference>
<dbReference type="GO" id="GO:0033617">
    <property type="term" value="P:mitochondrial respiratory chain complex IV assembly"/>
    <property type="evidence" value="ECO:0007669"/>
    <property type="project" value="TreeGrafter"/>
</dbReference>
<accession>A0A6B2LUI2</accession>
<sequence>MSSSCSELRQEFINCVAESECIKSGKTFHQCVKDPALDAKCVGLKNTYFECRRGWFDMRNRMKGNISVRGHSELQEAEEQALADSGIVRSKV</sequence>
<dbReference type="Pfam" id="PF10203">
    <property type="entry name" value="Pet191_N"/>
    <property type="match status" value="1"/>
</dbReference>
<protein>
    <recommendedName>
        <fullName evidence="4">Cytochrome c oxidase assembly factor 5</fullName>
    </recommendedName>
</protein>
<dbReference type="GO" id="GO:0005739">
    <property type="term" value="C:mitochondrion"/>
    <property type="evidence" value="ECO:0007669"/>
    <property type="project" value="TreeGrafter"/>
</dbReference>
<dbReference type="InterPro" id="IPR018793">
    <property type="entry name" value="Cyt_c_oxidase_assmbl_Pet191"/>
</dbReference>
<evidence type="ECO:0000256" key="2">
    <source>
        <dbReference type="ARBA" id="ARBA00023157"/>
    </source>
</evidence>
<dbReference type="PANTHER" id="PTHR28627">
    <property type="entry name" value="CYTOCHROME C OXIDASE ASSEMBLY FACTOR 5"/>
    <property type="match status" value="1"/>
</dbReference>
<dbReference type="PROSITE" id="PS51808">
    <property type="entry name" value="CHCH"/>
    <property type="match status" value="1"/>
</dbReference>
<name>A0A6B2LUI2_9EUKA</name>
<proteinExistence type="inferred from homology"/>
<keyword evidence="2" id="KW-1015">Disulfide bond</keyword>
<comment type="similarity">
    <text evidence="1">Belongs to the PET191 family.</text>
</comment>